<accession>A0A1V0M6G5</accession>
<dbReference type="EMBL" id="KY494864">
    <property type="protein sequence ID" value="ARD70462.1"/>
    <property type="molecule type" value="Genomic_DNA"/>
</dbReference>
<proteinExistence type="predicted"/>
<reference evidence="1" key="1">
    <citation type="submission" date="2017-01" db="EMBL/GenBank/DDBJ databases">
        <title>Complete nucleotide sequence of an IncP-2 blaVIM-2-harboring megaplasmid from Pseudomonas aeruginosa.</title>
        <authorList>
            <person name="Botelho J."/>
            <person name="Grosso F."/>
            <person name="Mabrouk A."/>
            <person name="Peixe L."/>
        </authorList>
    </citation>
    <scope>NUCLEOTIDE SEQUENCE</scope>
    <source>
        <strain evidence="1">FFUP_PS_37</strain>
        <plasmid evidence="1">pJB37</plasmid>
    </source>
</reference>
<geneLocation type="plasmid" evidence="1">
    <name>pJB37</name>
</geneLocation>
<organism evidence="1">
    <name type="scientific">Pseudomonas aeruginosa</name>
    <dbReference type="NCBI Taxonomy" id="287"/>
    <lineage>
        <taxon>Bacteria</taxon>
        <taxon>Pseudomonadati</taxon>
        <taxon>Pseudomonadota</taxon>
        <taxon>Gammaproteobacteria</taxon>
        <taxon>Pseudomonadales</taxon>
        <taxon>Pseudomonadaceae</taxon>
        <taxon>Pseudomonas</taxon>
    </lineage>
</organism>
<evidence type="ECO:0000313" key="1">
    <source>
        <dbReference type="EMBL" id="ARD70462.1"/>
    </source>
</evidence>
<protein>
    <submittedName>
        <fullName evidence="1">Uncharacterized protein</fullName>
    </submittedName>
</protein>
<sequence>MESRPFKAISSCLAGSIFLRVGVAAHSHHCKDRFINQIRAVEISMNTLTSPVEQLANLGYDLVNGAMRFEAAMSMGASIIVRDENGNDLQISCNEGKLVVGAAVAKQGLTVPAMMVRRNDRQPCDSKGGMSVTPAHVAKKPNVPAAMLRLLARSQK</sequence>
<dbReference type="AlphaFoldDB" id="A0A1V0M6G5"/>
<name>A0A1V0M6G5_PSEAI</name>
<keyword evidence="1" id="KW-0614">Plasmid</keyword>